<gene>
    <name evidence="2" type="ORF">GCM10022256_06170</name>
</gene>
<evidence type="ECO:0000259" key="1">
    <source>
        <dbReference type="PROSITE" id="PS51502"/>
    </source>
</evidence>
<feature type="domain" description="Stress-response A/B barrel" evidence="1">
    <location>
        <begin position="31"/>
        <end position="140"/>
    </location>
</feature>
<reference evidence="3" key="1">
    <citation type="journal article" date="2019" name="Int. J. Syst. Evol. Microbiol.">
        <title>The Global Catalogue of Microorganisms (GCM) 10K type strain sequencing project: providing services to taxonomists for standard genome sequencing and annotation.</title>
        <authorList>
            <consortium name="The Broad Institute Genomics Platform"/>
            <consortium name="The Broad Institute Genome Sequencing Center for Infectious Disease"/>
            <person name="Wu L."/>
            <person name="Ma J."/>
        </authorList>
    </citation>
    <scope>NUCLEOTIDE SEQUENCE [LARGE SCALE GENOMIC DNA]</scope>
    <source>
        <strain evidence="3">JCM 17442</strain>
    </source>
</reference>
<evidence type="ECO:0000313" key="2">
    <source>
        <dbReference type="EMBL" id="GAA4265005.1"/>
    </source>
</evidence>
<sequence>MQTRVMTDLRAELDRVGVERFTAPDYAPGDVVHIVLFRFTDDTTPEQRREVEARFRLLQSEPYPRRGRYIVSIQAGEQASGEGADQGFELGVVMRFASEGDRNYYVGAPVQTDLEYFDRAHAAFKEFAGPFIAGVLVYDFVD</sequence>
<dbReference type="PROSITE" id="PS51502">
    <property type="entry name" value="S_R_A_B_BARREL"/>
    <property type="match status" value="1"/>
</dbReference>
<comment type="caution">
    <text evidence="2">The sequence shown here is derived from an EMBL/GenBank/DDBJ whole genome shotgun (WGS) entry which is preliminary data.</text>
</comment>
<organism evidence="2 3">
    <name type="scientific">Frondihabitans peucedani</name>
    <dbReference type="NCBI Taxonomy" id="598626"/>
    <lineage>
        <taxon>Bacteria</taxon>
        <taxon>Bacillati</taxon>
        <taxon>Actinomycetota</taxon>
        <taxon>Actinomycetes</taxon>
        <taxon>Micrococcales</taxon>
        <taxon>Microbacteriaceae</taxon>
        <taxon>Frondihabitans</taxon>
    </lineage>
</organism>
<dbReference type="SMART" id="SM00886">
    <property type="entry name" value="Dabb"/>
    <property type="match status" value="1"/>
</dbReference>
<evidence type="ECO:0000313" key="3">
    <source>
        <dbReference type="Proteomes" id="UP001501594"/>
    </source>
</evidence>
<protein>
    <recommendedName>
        <fullName evidence="1">Stress-response A/B barrel domain-containing protein</fullName>
    </recommendedName>
</protein>
<dbReference type="Proteomes" id="UP001501594">
    <property type="component" value="Unassembled WGS sequence"/>
</dbReference>
<dbReference type="InterPro" id="IPR013097">
    <property type="entry name" value="Dabb"/>
</dbReference>
<proteinExistence type="predicted"/>
<dbReference type="Pfam" id="PF07876">
    <property type="entry name" value="Dabb"/>
    <property type="match status" value="1"/>
</dbReference>
<dbReference type="InterPro" id="IPR011008">
    <property type="entry name" value="Dimeric_a/b-barrel"/>
</dbReference>
<name>A0ABP8DYE2_9MICO</name>
<dbReference type="SUPFAM" id="SSF54909">
    <property type="entry name" value="Dimeric alpha+beta barrel"/>
    <property type="match status" value="1"/>
</dbReference>
<keyword evidence="3" id="KW-1185">Reference proteome</keyword>
<dbReference type="Gene3D" id="3.30.70.100">
    <property type="match status" value="1"/>
</dbReference>
<accession>A0ABP8DYE2</accession>
<dbReference type="EMBL" id="BAABAU010000001">
    <property type="protein sequence ID" value="GAA4265005.1"/>
    <property type="molecule type" value="Genomic_DNA"/>
</dbReference>